<dbReference type="Pfam" id="PF00024">
    <property type="entry name" value="PAN_1"/>
    <property type="match status" value="2"/>
</dbReference>
<dbReference type="EMBL" id="BX284606">
    <property type="protein sequence ID" value="CCD67854.1"/>
    <property type="molecule type" value="Genomic_DNA"/>
</dbReference>
<dbReference type="PeptideAtlas" id="O17347"/>
<dbReference type="InterPro" id="IPR052774">
    <property type="entry name" value="Celegans_DevNeuronal_Protein"/>
</dbReference>
<feature type="domain" description="Apple" evidence="3">
    <location>
        <begin position="123"/>
        <end position="203"/>
    </location>
</feature>
<dbReference type="RefSeq" id="NP_508240.1">
    <property type="nucleotide sequence ID" value="NM_075839.6"/>
</dbReference>
<evidence type="ECO:0000256" key="1">
    <source>
        <dbReference type="SAM" id="MobiDB-lite"/>
    </source>
</evidence>
<dbReference type="PIR" id="T32444">
    <property type="entry name" value="T32444"/>
</dbReference>
<sequence>MIVYSILALLCIGSVTSKAVKAKDSCEESKTHFFVTDNASLQSADPIVYKATSEEECLSACTKNRDKFDRPIVCHSFTYDHASFSCTIHKEKSAPVGSAQIENSVGKRYFEKICLSHNIPQQCAQTQFIRVDQSVLVGYAVNMTLTDSIESCAAQCVQEADCKSAMYFYEDGECITNKESAMTKPAGFTKEENDKVIYFQNGCDLNKKNEPTVETEEVQEEVRPVAHVLISETTPKPDSPVEKVVEEVGEEVKPEMKPEEQFDEKQEETNAQTGEDEEEYEDEEVTEETTEEEVTTTEAPTTTTTTEEPTTEASAPKRIKAHLHKKIKKHPKNFGSKTYEILKKQETVKKSKIEFPEIEEQEITEDSADSSRAIEPQEPEETYFSDWSDWTPCTKSNERQVRRRRCLNLRKCLGALMQVQNCPEIIPTSTPQNNEMIRSVVSVDGDDEPIAVDNISVDSAPSSILPVLNEQVWGHWQGTCQPFASSQPCNNGFMIGFESRECIAKDPAQCEGPFFRYCQHSC</sequence>
<dbReference type="FunCoup" id="O17347">
    <property type="interactions" value="44"/>
</dbReference>
<organism evidence="4 5">
    <name type="scientific">Caenorhabditis elegans</name>
    <dbReference type="NCBI Taxonomy" id="6239"/>
    <lineage>
        <taxon>Eukaryota</taxon>
        <taxon>Metazoa</taxon>
        <taxon>Ecdysozoa</taxon>
        <taxon>Nematoda</taxon>
        <taxon>Chromadorea</taxon>
        <taxon>Rhabditida</taxon>
        <taxon>Rhabditina</taxon>
        <taxon>Rhabditomorpha</taxon>
        <taxon>Rhabditoidea</taxon>
        <taxon>Rhabditidae</taxon>
        <taxon>Peloderinae</taxon>
        <taxon>Caenorhabditis</taxon>
    </lineage>
</organism>
<feature type="compositionally biased region" description="Basic and acidic residues" evidence="1">
    <location>
        <begin position="239"/>
        <end position="268"/>
    </location>
</feature>
<dbReference type="PANTHER" id="PTHR47327:SF4">
    <property type="entry name" value="APPLE DOMAIN-CONTAINING PROTEIN-RELATED"/>
    <property type="match status" value="1"/>
</dbReference>
<feature type="compositionally biased region" description="Acidic residues" evidence="1">
    <location>
        <begin position="359"/>
        <end position="368"/>
    </location>
</feature>
<dbReference type="InterPro" id="IPR036383">
    <property type="entry name" value="TSP1_rpt_sf"/>
</dbReference>
<dbReference type="InParanoid" id="O17347"/>
<dbReference type="FunFam" id="3.50.4.10:FF:000014">
    <property type="entry name" value="NOmpA Homolog (Drosophila nompA: no mechanoreceptor potential A)"/>
    <property type="match status" value="1"/>
</dbReference>
<feature type="signal peptide" evidence="2">
    <location>
        <begin position="1"/>
        <end position="17"/>
    </location>
</feature>
<keyword evidence="7" id="KW-1267">Proteomics identification</keyword>
<dbReference type="PROSITE" id="PS50092">
    <property type="entry name" value="TSP1"/>
    <property type="match status" value="1"/>
</dbReference>
<evidence type="ECO:0000256" key="2">
    <source>
        <dbReference type="SAM" id="SignalP"/>
    </source>
</evidence>
<evidence type="ECO:0000259" key="3">
    <source>
        <dbReference type="PROSITE" id="PS50948"/>
    </source>
</evidence>
<feature type="region of interest" description="Disordered" evidence="1">
    <location>
        <begin position="233"/>
        <end position="316"/>
    </location>
</feature>
<dbReference type="STRING" id="6239.H42K12.3.1"/>
<dbReference type="GO" id="GO:0009653">
    <property type="term" value="P:anatomical structure morphogenesis"/>
    <property type="evidence" value="ECO:0000318"/>
    <property type="project" value="GO_Central"/>
</dbReference>
<gene>
    <name evidence="4" type="ORF">CELE_H42K12.3</name>
    <name evidence="4 6" type="ORF">H42K12.3</name>
</gene>
<dbReference type="WormBase" id="H42K12.3">
    <property type="protein sequence ID" value="CE11614"/>
    <property type="gene ID" value="WBGene00019272"/>
</dbReference>
<evidence type="ECO:0000313" key="6">
    <source>
        <dbReference type="WormBase" id="H42K12.3"/>
    </source>
</evidence>
<feature type="chain" id="PRO_5004157301" evidence="2">
    <location>
        <begin position="18"/>
        <end position="522"/>
    </location>
</feature>
<dbReference type="PANTHER" id="PTHR47327">
    <property type="entry name" value="FI18240P1-RELATED"/>
    <property type="match status" value="1"/>
</dbReference>
<protein>
    <submittedName>
        <fullName evidence="4">Apple domain-containing protein</fullName>
    </submittedName>
</protein>
<proteinExistence type="evidence at protein level"/>
<dbReference type="HOGENOM" id="CLU_020892_0_0_1"/>
<dbReference type="CTD" id="180474"/>
<keyword evidence="5" id="KW-1185">Reference proteome</keyword>
<evidence type="ECO:0000313" key="5">
    <source>
        <dbReference type="Proteomes" id="UP000001940"/>
    </source>
</evidence>
<feature type="compositionally biased region" description="Acidic residues" evidence="1">
    <location>
        <begin position="274"/>
        <end position="295"/>
    </location>
</feature>
<dbReference type="PaxDb" id="6239-H42K12.3.1"/>
<feature type="domain" description="Apple" evidence="3">
    <location>
        <begin position="26"/>
        <end position="114"/>
    </location>
</feature>
<evidence type="ECO:0007829" key="7">
    <source>
        <dbReference type="PeptideAtlas" id="O17347"/>
    </source>
</evidence>
<dbReference type="eggNOG" id="KOG2715">
    <property type="taxonomic scope" value="Eukaryota"/>
</dbReference>
<keyword evidence="2" id="KW-0732">Signal</keyword>
<dbReference type="AGR" id="WB:WBGene00019272"/>
<accession>O17347</accession>
<dbReference type="Proteomes" id="UP000001940">
    <property type="component" value="Chromosome X"/>
</dbReference>
<dbReference type="Bgee" id="WBGene00019272">
    <property type="expression patterns" value="Expressed in embryo and 3 other cell types or tissues"/>
</dbReference>
<dbReference type="SUPFAM" id="SSF57414">
    <property type="entry name" value="Hairpin loop containing domain-like"/>
    <property type="match status" value="2"/>
</dbReference>
<dbReference type="InterPro" id="IPR000884">
    <property type="entry name" value="TSP1_rpt"/>
</dbReference>
<dbReference type="AlphaFoldDB" id="O17347"/>
<dbReference type="OrthoDB" id="5867217at2759"/>
<dbReference type="KEGG" id="cel:CELE_H42K12.3"/>
<name>O17347_CAEEL</name>
<dbReference type="SMART" id="SM00473">
    <property type="entry name" value="PAN_AP"/>
    <property type="match status" value="2"/>
</dbReference>
<dbReference type="OMA" id="KVIYFQN"/>
<dbReference type="PROSITE" id="PS50948">
    <property type="entry name" value="PAN"/>
    <property type="match status" value="2"/>
</dbReference>
<feature type="compositionally biased region" description="Low complexity" evidence="1">
    <location>
        <begin position="296"/>
        <end position="313"/>
    </location>
</feature>
<evidence type="ECO:0000313" key="4">
    <source>
        <dbReference type="EMBL" id="CCD67854.1"/>
    </source>
</evidence>
<feature type="region of interest" description="Disordered" evidence="1">
    <location>
        <begin position="359"/>
        <end position="389"/>
    </location>
</feature>
<dbReference type="InterPro" id="IPR003609">
    <property type="entry name" value="Pan_app"/>
</dbReference>
<dbReference type="UCSC" id="H42K12.3.1">
    <property type="organism name" value="c. elegans"/>
</dbReference>
<dbReference type="GeneID" id="180474"/>
<dbReference type="Gene3D" id="3.50.4.10">
    <property type="entry name" value="Hepatocyte Growth Factor"/>
    <property type="match status" value="2"/>
</dbReference>
<reference evidence="4 5" key="1">
    <citation type="journal article" date="1998" name="Science">
        <title>Genome sequence of the nematode C. elegans: a platform for investigating biology.</title>
        <authorList>
            <consortium name="The C. elegans sequencing consortium"/>
            <person name="Sulson J.E."/>
            <person name="Waterston R."/>
        </authorList>
    </citation>
    <scope>NUCLEOTIDE SEQUENCE [LARGE SCALE GENOMIC DNA]</scope>
    <source>
        <strain evidence="4 5">Bristol N2</strain>
    </source>
</reference>
<dbReference type="CDD" id="cd01099">
    <property type="entry name" value="PAN_AP_HGF"/>
    <property type="match status" value="1"/>
</dbReference>
<dbReference type="SUPFAM" id="SSF82895">
    <property type="entry name" value="TSP-1 type 1 repeat"/>
    <property type="match status" value="1"/>
</dbReference>